<evidence type="ECO:0000256" key="8">
    <source>
        <dbReference type="ARBA" id="ARBA00023002"/>
    </source>
</evidence>
<keyword evidence="12" id="KW-1185">Reference proteome</keyword>
<comment type="cofactor">
    <cofactor evidence="2">
        <name>L-ascorbate</name>
        <dbReference type="ChEBI" id="CHEBI:38290"/>
    </cofactor>
</comment>
<evidence type="ECO:0000256" key="2">
    <source>
        <dbReference type="ARBA" id="ARBA00001961"/>
    </source>
</evidence>
<feature type="domain" description="TauD/TfdA-like" evidence="10">
    <location>
        <begin position="186"/>
        <end position="310"/>
    </location>
</feature>
<dbReference type="PANTHER" id="PTHR10696">
    <property type="entry name" value="GAMMA-BUTYROBETAINE HYDROXYLASE-RELATED"/>
    <property type="match status" value="1"/>
</dbReference>
<dbReference type="GO" id="GO:0051213">
    <property type="term" value="F:dioxygenase activity"/>
    <property type="evidence" value="ECO:0007669"/>
    <property type="project" value="UniProtKB-KW"/>
</dbReference>
<keyword evidence="7" id="KW-0223">Dioxygenase</keyword>
<dbReference type="AlphaFoldDB" id="A0A4Y9YJL2"/>
<protein>
    <recommendedName>
        <fullName evidence="10">TauD/TfdA-like domain-containing protein</fullName>
    </recommendedName>
</protein>
<dbReference type="SUPFAM" id="SSF51197">
    <property type="entry name" value="Clavaminate synthase-like"/>
    <property type="match status" value="1"/>
</dbReference>
<proteinExistence type="inferred from homology"/>
<evidence type="ECO:0000256" key="6">
    <source>
        <dbReference type="ARBA" id="ARBA00022873"/>
    </source>
</evidence>
<dbReference type="Gene3D" id="3.60.130.10">
    <property type="entry name" value="Clavaminate synthase-like"/>
    <property type="match status" value="2"/>
</dbReference>
<evidence type="ECO:0000256" key="7">
    <source>
        <dbReference type="ARBA" id="ARBA00022964"/>
    </source>
</evidence>
<dbReference type="GO" id="GO:0005739">
    <property type="term" value="C:mitochondrion"/>
    <property type="evidence" value="ECO:0007669"/>
    <property type="project" value="TreeGrafter"/>
</dbReference>
<dbReference type="EMBL" id="SEOQ01000449">
    <property type="protein sequence ID" value="TFY62736.1"/>
    <property type="molecule type" value="Genomic_DNA"/>
</dbReference>
<dbReference type="Pfam" id="PF02668">
    <property type="entry name" value="TauD"/>
    <property type="match status" value="1"/>
</dbReference>
<sequence length="349" mass="39032">MEASSSDGRYTHEEDDMLWSFRLSRLKAFSLPPDIKPIDVQSKPEGLQVTWPASSSSHTSLYPWDWLERHTYEPRQPQQAPEKALWGSEIAKNPPTVKYEEDKYGFCFVSGVPANPEATEEACKRIGFIRETHYGGFYDFTADLSRGDTAYSNLALDGPLRNPALPPTVPHGRFRRRDAARRRFYVAALLKESHPEAYKILSTVPITGHAAGEEGIFYTATRPPLEHNASTGELQSVRWNNDDRSVITDVPEGGMLKWYDAIRTWNKLLTSAGSEYWVQLTPGTLIGIDNHRVLHGRAAFTGKRRMSGAYIGKDEFRSQLAVLKERFAADTPGAQTGTAGGRSVWNAGL</sequence>
<dbReference type="STRING" id="205917.A0A4Y9YJL2"/>
<dbReference type="PANTHER" id="PTHR10696:SF51">
    <property type="entry name" value="TRIMETHYLLYSINE DIOXYGENASE, MITOCHONDRIAL"/>
    <property type="match status" value="1"/>
</dbReference>
<evidence type="ECO:0000259" key="10">
    <source>
        <dbReference type="Pfam" id="PF02668"/>
    </source>
</evidence>
<evidence type="ECO:0000256" key="4">
    <source>
        <dbReference type="ARBA" id="ARBA00008654"/>
    </source>
</evidence>
<comment type="similarity">
    <text evidence="4">Belongs to the gamma-BBH/TMLD family.</text>
</comment>
<dbReference type="Proteomes" id="UP000298327">
    <property type="component" value="Unassembled WGS sequence"/>
</dbReference>
<dbReference type="GO" id="GO:0046872">
    <property type="term" value="F:metal ion binding"/>
    <property type="evidence" value="ECO:0007669"/>
    <property type="project" value="UniProtKB-KW"/>
</dbReference>
<dbReference type="InterPro" id="IPR003819">
    <property type="entry name" value="TauD/TfdA-like"/>
</dbReference>
<reference evidence="11 12" key="1">
    <citation type="submission" date="2019-02" db="EMBL/GenBank/DDBJ databases">
        <title>Genome sequencing of the rare red list fungi Dentipellis fragilis.</title>
        <authorList>
            <person name="Buettner E."/>
            <person name="Kellner H."/>
        </authorList>
    </citation>
    <scope>NUCLEOTIDE SEQUENCE [LARGE SCALE GENOMIC DNA]</scope>
    <source>
        <strain evidence="11 12">DSM 105465</strain>
    </source>
</reference>
<dbReference type="InterPro" id="IPR038492">
    <property type="entry name" value="GBBH-like_N_sf"/>
</dbReference>
<name>A0A4Y9YJL2_9AGAM</name>
<organism evidence="11 12">
    <name type="scientific">Dentipellis fragilis</name>
    <dbReference type="NCBI Taxonomy" id="205917"/>
    <lineage>
        <taxon>Eukaryota</taxon>
        <taxon>Fungi</taxon>
        <taxon>Dikarya</taxon>
        <taxon>Basidiomycota</taxon>
        <taxon>Agaricomycotina</taxon>
        <taxon>Agaricomycetes</taxon>
        <taxon>Russulales</taxon>
        <taxon>Hericiaceae</taxon>
        <taxon>Dentipellis</taxon>
    </lineage>
</organism>
<keyword evidence="5" id="KW-0479">Metal-binding</keyword>
<evidence type="ECO:0000256" key="1">
    <source>
        <dbReference type="ARBA" id="ARBA00001954"/>
    </source>
</evidence>
<comment type="pathway">
    <text evidence="3">Amine and polyamine biosynthesis; carnitine biosynthesis.</text>
</comment>
<dbReference type="OrthoDB" id="408743at2759"/>
<keyword evidence="9" id="KW-0408">Iron</keyword>
<evidence type="ECO:0000256" key="9">
    <source>
        <dbReference type="ARBA" id="ARBA00023004"/>
    </source>
</evidence>
<dbReference type="InterPro" id="IPR042098">
    <property type="entry name" value="TauD-like_sf"/>
</dbReference>
<evidence type="ECO:0000256" key="3">
    <source>
        <dbReference type="ARBA" id="ARBA00005022"/>
    </source>
</evidence>
<comment type="caution">
    <text evidence="11">The sequence shown here is derived from an EMBL/GenBank/DDBJ whole genome shotgun (WGS) entry which is preliminary data.</text>
</comment>
<accession>A0A4Y9YJL2</accession>
<evidence type="ECO:0000313" key="12">
    <source>
        <dbReference type="Proteomes" id="UP000298327"/>
    </source>
</evidence>
<keyword evidence="6" id="KW-0124">Carnitine biosynthesis</keyword>
<comment type="cofactor">
    <cofactor evidence="1">
        <name>Fe(2+)</name>
        <dbReference type="ChEBI" id="CHEBI:29033"/>
    </cofactor>
</comment>
<keyword evidence="8" id="KW-0560">Oxidoreductase</keyword>
<evidence type="ECO:0000256" key="5">
    <source>
        <dbReference type="ARBA" id="ARBA00022723"/>
    </source>
</evidence>
<dbReference type="GO" id="GO:0045329">
    <property type="term" value="P:carnitine biosynthetic process"/>
    <property type="evidence" value="ECO:0007669"/>
    <property type="project" value="UniProtKB-KW"/>
</dbReference>
<dbReference type="Gene3D" id="3.30.2020.30">
    <property type="match status" value="1"/>
</dbReference>
<evidence type="ECO:0000313" key="11">
    <source>
        <dbReference type="EMBL" id="TFY62736.1"/>
    </source>
</evidence>
<gene>
    <name evidence="11" type="ORF">EVG20_g6590</name>
</gene>
<dbReference type="InterPro" id="IPR050411">
    <property type="entry name" value="AlphaKG_dependent_hydroxylases"/>
</dbReference>